<evidence type="ECO:0000313" key="2">
    <source>
        <dbReference type="Proteomes" id="UP000886595"/>
    </source>
</evidence>
<evidence type="ECO:0000313" key="1">
    <source>
        <dbReference type="EMBL" id="KAG2321522.1"/>
    </source>
</evidence>
<dbReference type="AlphaFoldDB" id="A0A8X8B529"/>
<accession>A0A8X8B529</accession>
<dbReference type="EMBL" id="JAAMPC010000003">
    <property type="protein sequence ID" value="KAG2321522.1"/>
    <property type="molecule type" value="Genomic_DNA"/>
</dbReference>
<dbReference type="OrthoDB" id="1107852at2759"/>
<keyword evidence="2" id="KW-1185">Reference proteome</keyword>
<proteinExistence type="predicted"/>
<protein>
    <submittedName>
        <fullName evidence="1">Uncharacterized protein</fullName>
    </submittedName>
</protein>
<reference evidence="1 2" key="1">
    <citation type="submission" date="2020-02" db="EMBL/GenBank/DDBJ databases">
        <authorList>
            <person name="Ma Q."/>
            <person name="Huang Y."/>
            <person name="Song X."/>
            <person name="Pei D."/>
        </authorList>
    </citation>
    <scope>NUCLEOTIDE SEQUENCE [LARGE SCALE GENOMIC DNA]</scope>
    <source>
        <strain evidence="1">Sxm20200214</strain>
        <tissue evidence="1">Leaf</tissue>
    </source>
</reference>
<dbReference type="Proteomes" id="UP000886595">
    <property type="component" value="Unassembled WGS sequence"/>
</dbReference>
<gene>
    <name evidence="1" type="ORF">Bca52824_014735</name>
</gene>
<comment type="caution">
    <text evidence="1">The sequence shown here is derived from an EMBL/GenBank/DDBJ whole genome shotgun (WGS) entry which is preliminary data.</text>
</comment>
<name>A0A8X8B529_BRACI</name>
<organism evidence="1 2">
    <name type="scientific">Brassica carinata</name>
    <name type="common">Ethiopian mustard</name>
    <name type="synonym">Abyssinian cabbage</name>
    <dbReference type="NCBI Taxonomy" id="52824"/>
    <lineage>
        <taxon>Eukaryota</taxon>
        <taxon>Viridiplantae</taxon>
        <taxon>Streptophyta</taxon>
        <taxon>Embryophyta</taxon>
        <taxon>Tracheophyta</taxon>
        <taxon>Spermatophyta</taxon>
        <taxon>Magnoliopsida</taxon>
        <taxon>eudicotyledons</taxon>
        <taxon>Gunneridae</taxon>
        <taxon>Pentapetalae</taxon>
        <taxon>rosids</taxon>
        <taxon>malvids</taxon>
        <taxon>Brassicales</taxon>
        <taxon>Brassicaceae</taxon>
        <taxon>Brassiceae</taxon>
        <taxon>Brassica</taxon>
    </lineage>
</organism>
<sequence>MVVAPFSSAAENANRQITTPAFEIPSPPAVAEKSCIFGKLEPFIGETLDFITREEEDLVDWTKRLNKDGKFEYALEIFEWMMDKKKMEFAQEYFNKVEPVFDRTNTRAKNWPAFATIMMRVFEYDRKKRSVGRKAKACSSHSQQRLV</sequence>